<dbReference type="EMBL" id="CM000781">
    <property type="protein sequence ID" value="AQK71474.1"/>
    <property type="molecule type" value="Genomic_DNA"/>
</dbReference>
<dbReference type="GO" id="GO:0015031">
    <property type="term" value="P:protein transport"/>
    <property type="evidence" value="ECO:0007669"/>
    <property type="project" value="UniProtKB-KW"/>
</dbReference>
<dbReference type="Gene3D" id="1.20.5.110">
    <property type="match status" value="1"/>
</dbReference>
<dbReference type="AlphaFoldDB" id="A0A1D6H9U4"/>
<sequence length="96" mass="10728">MEQRDKLGLSPRGKRDPRHYAEATDAMDKVQIEKKKQDDALDDLSGVLGQLKGMAVDMGSELDRQNEALDHLQGDVEELNSRVKGANQRARKLVAK</sequence>
<accession>A0A1D6H9U4</accession>
<dbReference type="PROSITE" id="PS50192">
    <property type="entry name" value="T_SNARE"/>
    <property type="match status" value="1"/>
</dbReference>
<dbReference type="SUPFAM" id="SSF58038">
    <property type="entry name" value="SNARE fusion complex"/>
    <property type="match status" value="1"/>
</dbReference>
<gene>
    <name evidence="2" type="ORF">ZEAMMB73_Zm00001d016686</name>
</gene>
<keyword evidence="1" id="KW-0813">Transport</keyword>
<dbReference type="InterPro" id="IPR000727">
    <property type="entry name" value="T_SNARE_dom"/>
</dbReference>
<organism evidence="2">
    <name type="scientific">Zea mays</name>
    <name type="common">Maize</name>
    <dbReference type="NCBI Taxonomy" id="4577"/>
    <lineage>
        <taxon>Eukaryota</taxon>
        <taxon>Viridiplantae</taxon>
        <taxon>Streptophyta</taxon>
        <taxon>Embryophyta</taxon>
        <taxon>Tracheophyta</taxon>
        <taxon>Spermatophyta</taxon>
        <taxon>Magnoliopsida</taxon>
        <taxon>Liliopsida</taxon>
        <taxon>Poales</taxon>
        <taxon>Poaceae</taxon>
        <taxon>PACMAD clade</taxon>
        <taxon>Panicoideae</taxon>
        <taxon>Andropogonodae</taxon>
        <taxon>Andropogoneae</taxon>
        <taxon>Tripsacinae</taxon>
        <taxon>Zea</taxon>
    </lineage>
</organism>
<dbReference type="PANTHER" id="PTHR19305">
    <property type="entry name" value="SYNAPTOSOMAL ASSOCIATED PROTEIN"/>
    <property type="match status" value="1"/>
</dbReference>
<dbReference type="FunFam" id="1.20.5.110:FF:000040">
    <property type="entry name" value="SNAP25 homologous protein SNAP33"/>
    <property type="match status" value="1"/>
</dbReference>
<keyword evidence="1" id="KW-0653">Protein transport</keyword>
<dbReference type="OMA" id="FSMTWKP"/>
<dbReference type="ExpressionAtlas" id="A0A1D6H9U4">
    <property type="expression patterns" value="baseline and differential"/>
</dbReference>
<dbReference type="PANTHER" id="PTHR19305:SF34">
    <property type="entry name" value="OS02G0529500 PROTEIN"/>
    <property type="match status" value="1"/>
</dbReference>
<proteinExistence type="predicted"/>
<reference evidence="2" key="1">
    <citation type="submission" date="2015-12" db="EMBL/GenBank/DDBJ databases">
        <title>Update maize B73 reference genome by single molecule sequencing technologies.</title>
        <authorList>
            <consortium name="Maize Genome Sequencing Project"/>
            <person name="Ware D."/>
        </authorList>
    </citation>
    <scope>NUCLEOTIDE SEQUENCE</scope>
    <source>
        <tissue evidence="2">Seedling</tissue>
    </source>
</reference>
<dbReference type="CDD" id="cd15841">
    <property type="entry name" value="SNARE_Qc"/>
    <property type="match status" value="1"/>
</dbReference>
<evidence type="ECO:0000313" key="2">
    <source>
        <dbReference type="EMBL" id="AQK71474.1"/>
    </source>
</evidence>
<name>A0A1D6H9U4_MAIZE</name>
<protein>
    <submittedName>
        <fullName evidence="2">SNAP25 homologous protein SNAP33</fullName>
    </submittedName>
</protein>
<dbReference type="SMART" id="SM00397">
    <property type="entry name" value="t_SNARE"/>
    <property type="match status" value="1"/>
</dbReference>
<evidence type="ECO:0000256" key="1">
    <source>
        <dbReference type="ARBA" id="ARBA00022927"/>
    </source>
</evidence>